<proteinExistence type="predicted"/>
<dbReference type="InterPro" id="IPR036736">
    <property type="entry name" value="ACP-like_sf"/>
</dbReference>
<reference evidence="2 3" key="1">
    <citation type="journal article" date="2019" name="ACS Chem. Biol.">
        <title>Identification and Mobilization of a Cryptic Antibiotic Biosynthesis Gene Locus from a Human-Pathogenic Nocardia Isolate.</title>
        <authorList>
            <person name="Herisse M."/>
            <person name="Ishida K."/>
            <person name="Porter J.L."/>
            <person name="Howden B."/>
            <person name="Hertweck C."/>
            <person name="Stinear T.P."/>
            <person name="Pidot S.J."/>
        </authorList>
    </citation>
    <scope>NUCLEOTIDE SEQUENCE [LARGE SCALE GENOMIC DNA]</scope>
    <source>
        <strain evidence="2 3">AUSMDU00012715</strain>
    </source>
</reference>
<evidence type="ECO:0000313" key="3">
    <source>
        <dbReference type="Proteomes" id="UP000500953"/>
    </source>
</evidence>
<dbReference type="Proteomes" id="UP000500953">
    <property type="component" value="Chromosome"/>
</dbReference>
<dbReference type="EMBL" id="CP046173">
    <property type="protein sequence ID" value="QIS20236.1"/>
    <property type="molecule type" value="Genomic_DNA"/>
</dbReference>
<dbReference type="AlphaFoldDB" id="A0A6G9Z4X9"/>
<evidence type="ECO:0000313" key="2">
    <source>
        <dbReference type="EMBL" id="QIS20236.1"/>
    </source>
</evidence>
<evidence type="ECO:0000259" key="1">
    <source>
        <dbReference type="PROSITE" id="PS50075"/>
    </source>
</evidence>
<organism evidence="2 3">
    <name type="scientific">Nocardia terpenica</name>
    <dbReference type="NCBI Taxonomy" id="455432"/>
    <lineage>
        <taxon>Bacteria</taxon>
        <taxon>Bacillati</taxon>
        <taxon>Actinomycetota</taxon>
        <taxon>Actinomycetes</taxon>
        <taxon>Mycobacteriales</taxon>
        <taxon>Nocardiaceae</taxon>
        <taxon>Nocardia</taxon>
    </lineage>
</organism>
<dbReference type="Gene3D" id="1.10.1200.10">
    <property type="entry name" value="ACP-like"/>
    <property type="match status" value="1"/>
</dbReference>
<sequence length="86" mass="9711">MLSRIQLRDIFKVAIRYGVDDSEIGKPLTDDMDLSELGISSLELAEFTVRCEQEAGRELSLDIVMVRRVITVGDLLDLVEEMLVAR</sequence>
<protein>
    <recommendedName>
        <fullName evidence="1">Carrier domain-containing protein</fullName>
    </recommendedName>
</protein>
<name>A0A6G9Z4X9_9NOCA</name>
<dbReference type="PROSITE" id="PS50075">
    <property type="entry name" value="CARRIER"/>
    <property type="match status" value="1"/>
</dbReference>
<feature type="domain" description="Carrier" evidence="1">
    <location>
        <begin position="3"/>
        <end position="83"/>
    </location>
</feature>
<dbReference type="InterPro" id="IPR009081">
    <property type="entry name" value="PP-bd_ACP"/>
</dbReference>
<dbReference type="Pfam" id="PF00550">
    <property type="entry name" value="PP-binding"/>
    <property type="match status" value="1"/>
</dbReference>
<accession>A0A6G9Z4X9</accession>
<dbReference type="RefSeq" id="WP_167487589.1">
    <property type="nucleotide sequence ID" value="NZ_CP046173.1"/>
</dbReference>
<gene>
    <name evidence="2" type="ORF">F6W96_20020</name>
</gene>
<dbReference type="SUPFAM" id="SSF47336">
    <property type="entry name" value="ACP-like"/>
    <property type="match status" value="1"/>
</dbReference>